<dbReference type="GO" id="GO:0051015">
    <property type="term" value="F:actin filament binding"/>
    <property type="evidence" value="ECO:0007669"/>
    <property type="project" value="TreeGrafter"/>
</dbReference>
<dbReference type="GO" id="GO:0071013">
    <property type="term" value="C:catalytic step 2 spliceosome"/>
    <property type="evidence" value="ECO:0007669"/>
    <property type="project" value="TreeGrafter"/>
</dbReference>
<accession>A0A2K3Q8D1</accession>
<dbReference type="InterPro" id="IPR010414">
    <property type="entry name" value="FRG1"/>
</dbReference>
<comment type="caution">
    <text evidence="5">The sequence shown here is derived from an EMBL/GenBank/DDBJ whole genome shotgun (WGS) entry which is preliminary data.</text>
</comment>
<evidence type="ECO:0000256" key="2">
    <source>
        <dbReference type="ARBA" id="ARBA00010878"/>
    </source>
</evidence>
<keyword evidence="3" id="KW-0539">Nucleus</keyword>
<dbReference type="CDD" id="cd23339">
    <property type="entry name" value="beta-trefoil_FSCN_fungal_FRG1-like"/>
    <property type="match status" value="1"/>
</dbReference>
<name>A0A2K3Q8D1_9HYPO</name>
<sequence>MSLLINPETGCVTGIVDWAEARILPFGFSIWGLENVLGYMDSKGWHYYDNRREPQDLFWQPFLGEARNASDIDLQFIRAARMAGLFCRCAGSRAPMGRPMSFDVAPSIHGARRIPIRSATPSDGRTRRPGRTSTDATRVTMVKPLTFKGDKKPKKRKRDGGGGAAPDKLDDGEPATRQLQRAADEDGAADDDDSWVSADAAADVVGPVMIVLPTDKPSALACDPSGKVFAMPIENMVDGNPTSAEPHDVRQVWVANRISGTDNYRFKGHHGRYLACDKIGLLSATSEAVSPLECFAVIATADTPGTFQLQTLRDTFLTVKTSSNAGAPAEVRGDADAIAFGTTFRIRMQARFKPKLRASKEEKAHAKISRRELEEAAGRRLDEDEVRLLKRARREGDYHEKLLDIKIKGKHDKFA</sequence>
<evidence type="ECO:0000256" key="3">
    <source>
        <dbReference type="ARBA" id="ARBA00023242"/>
    </source>
</evidence>
<dbReference type="GO" id="GO:0005730">
    <property type="term" value="C:nucleolus"/>
    <property type="evidence" value="ECO:0007669"/>
    <property type="project" value="UniProtKB-SubCell"/>
</dbReference>
<dbReference type="SUPFAM" id="SSF50405">
    <property type="entry name" value="Actin-crosslinking proteins"/>
    <property type="match status" value="1"/>
</dbReference>
<protein>
    <recommendedName>
        <fullName evidence="7">Protein frg1</fullName>
    </recommendedName>
</protein>
<dbReference type="Proteomes" id="UP000236621">
    <property type="component" value="Unassembled WGS sequence"/>
</dbReference>
<evidence type="ECO:0000313" key="5">
    <source>
        <dbReference type="EMBL" id="PNY23781.1"/>
    </source>
</evidence>
<dbReference type="AlphaFoldDB" id="A0A2K3Q8D1"/>
<feature type="compositionally biased region" description="Acidic residues" evidence="4">
    <location>
        <begin position="185"/>
        <end position="194"/>
    </location>
</feature>
<comment type="similarity">
    <text evidence="2">Belongs to the FRG1 family.</text>
</comment>
<dbReference type="Gene3D" id="2.80.10.50">
    <property type="match status" value="1"/>
</dbReference>
<keyword evidence="6" id="KW-1185">Reference proteome</keyword>
<dbReference type="STRING" id="45235.A0A2K3Q8D1"/>
<gene>
    <name evidence="5" type="ORF">TCAP_06272</name>
</gene>
<evidence type="ECO:0008006" key="7">
    <source>
        <dbReference type="Google" id="ProtNLM"/>
    </source>
</evidence>
<dbReference type="PANTHER" id="PTHR12928">
    <property type="entry name" value="FRG1 PROTEIN"/>
    <property type="match status" value="1"/>
</dbReference>
<organism evidence="5 6">
    <name type="scientific">Tolypocladium capitatum</name>
    <dbReference type="NCBI Taxonomy" id="45235"/>
    <lineage>
        <taxon>Eukaryota</taxon>
        <taxon>Fungi</taxon>
        <taxon>Dikarya</taxon>
        <taxon>Ascomycota</taxon>
        <taxon>Pezizomycotina</taxon>
        <taxon>Sordariomycetes</taxon>
        <taxon>Hypocreomycetidae</taxon>
        <taxon>Hypocreales</taxon>
        <taxon>Ophiocordycipitaceae</taxon>
        <taxon>Tolypocladium</taxon>
    </lineage>
</organism>
<proteinExistence type="inferred from homology"/>
<evidence type="ECO:0000256" key="4">
    <source>
        <dbReference type="SAM" id="MobiDB-lite"/>
    </source>
</evidence>
<dbReference type="InterPro" id="IPR008999">
    <property type="entry name" value="Actin-crosslinking"/>
</dbReference>
<comment type="subcellular location">
    <subcellularLocation>
        <location evidence="1">Nucleus</location>
        <location evidence="1">Nucleolus</location>
    </subcellularLocation>
</comment>
<reference evidence="5 6" key="1">
    <citation type="submission" date="2017-08" db="EMBL/GenBank/DDBJ databases">
        <title>Harnessing the power of phylogenomics to disentangle the directionality and signatures of interkingdom host jumping in the parasitic fungal genus Tolypocladium.</title>
        <authorList>
            <person name="Quandt C.A."/>
            <person name="Patterson W."/>
            <person name="Spatafora J.W."/>
        </authorList>
    </citation>
    <scope>NUCLEOTIDE SEQUENCE [LARGE SCALE GENOMIC DNA]</scope>
    <source>
        <strain evidence="5 6">CBS 113982</strain>
    </source>
</reference>
<evidence type="ECO:0000313" key="6">
    <source>
        <dbReference type="Proteomes" id="UP000236621"/>
    </source>
</evidence>
<dbReference type="OrthoDB" id="5539371at2759"/>
<dbReference type="EMBL" id="NRSZ01001046">
    <property type="protein sequence ID" value="PNY23781.1"/>
    <property type="molecule type" value="Genomic_DNA"/>
</dbReference>
<evidence type="ECO:0000256" key="1">
    <source>
        <dbReference type="ARBA" id="ARBA00004604"/>
    </source>
</evidence>
<dbReference type="PANTHER" id="PTHR12928:SF0">
    <property type="entry name" value="FSHD REGION GENE 1"/>
    <property type="match status" value="1"/>
</dbReference>
<feature type="region of interest" description="Disordered" evidence="4">
    <location>
        <begin position="113"/>
        <end position="194"/>
    </location>
</feature>
<dbReference type="Pfam" id="PF06229">
    <property type="entry name" value="FRG1"/>
    <property type="match status" value="1"/>
</dbReference>